<evidence type="ECO:0000313" key="2">
    <source>
        <dbReference type="Proteomes" id="UP001057402"/>
    </source>
</evidence>
<accession>A0ACB9QN58</accession>
<reference evidence="2" key="1">
    <citation type="journal article" date="2023" name="Front. Plant Sci.">
        <title>Chromosomal-level genome assembly of Melastoma candidum provides insights into trichome evolution.</title>
        <authorList>
            <person name="Zhong Y."/>
            <person name="Wu W."/>
            <person name="Sun C."/>
            <person name="Zou P."/>
            <person name="Liu Y."/>
            <person name="Dai S."/>
            <person name="Zhou R."/>
        </authorList>
    </citation>
    <scope>NUCLEOTIDE SEQUENCE [LARGE SCALE GENOMIC DNA]</scope>
</reference>
<gene>
    <name evidence="1" type="ORF">MLD38_021112</name>
</gene>
<organism evidence="1 2">
    <name type="scientific">Melastoma candidum</name>
    <dbReference type="NCBI Taxonomy" id="119954"/>
    <lineage>
        <taxon>Eukaryota</taxon>
        <taxon>Viridiplantae</taxon>
        <taxon>Streptophyta</taxon>
        <taxon>Embryophyta</taxon>
        <taxon>Tracheophyta</taxon>
        <taxon>Spermatophyta</taxon>
        <taxon>Magnoliopsida</taxon>
        <taxon>eudicotyledons</taxon>
        <taxon>Gunneridae</taxon>
        <taxon>Pentapetalae</taxon>
        <taxon>rosids</taxon>
        <taxon>malvids</taxon>
        <taxon>Myrtales</taxon>
        <taxon>Melastomataceae</taxon>
        <taxon>Melastomatoideae</taxon>
        <taxon>Melastomateae</taxon>
        <taxon>Melastoma</taxon>
    </lineage>
</organism>
<name>A0ACB9QN58_9MYRT</name>
<sequence>MATMPDEEGGSERETIKHVSHEHPLAACSVKRECRFECSGCKRPISGLTYACYDCWFVLHKECANLAPTVEHPFHTAHALNLISDQEGVSKCAACKKAATLFYCCDECQYRLDVSFAMATLTTENQTEGEGCVIRHLAHEHELACFHVKSEIRARCAFCSKFLSSGQVYGCPGCGFFLHEACAGDPAEIDHPFHPEHSHPHLPSRMEHPFHPLHQLTRTPPDARAVFTCSACNVDSNTLAFFCLECPFHLDSSCSLKKPDFKHPLHEHELAYFCETEELKCNSCGDSCNLDLYRCVLCNFNLHRTCLELPMTVNHIKHEHPLTLYDKYLEDDTGEYYCEICVGLKKRRSVLY</sequence>
<dbReference type="EMBL" id="CM042885">
    <property type="protein sequence ID" value="KAI4365093.1"/>
    <property type="molecule type" value="Genomic_DNA"/>
</dbReference>
<evidence type="ECO:0000313" key="1">
    <source>
        <dbReference type="EMBL" id="KAI4365093.1"/>
    </source>
</evidence>
<dbReference type="Proteomes" id="UP001057402">
    <property type="component" value="Chromosome 6"/>
</dbReference>
<keyword evidence="2" id="KW-1185">Reference proteome</keyword>
<comment type="caution">
    <text evidence="1">The sequence shown here is derived from an EMBL/GenBank/DDBJ whole genome shotgun (WGS) entry which is preliminary data.</text>
</comment>
<proteinExistence type="predicted"/>
<protein>
    <submittedName>
        <fullName evidence="1">Uncharacterized protein</fullName>
    </submittedName>
</protein>